<evidence type="ECO:0000256" key="2">
    <source>
        <dbReference type="ARBA" id="ARBA00022490"/>
    </source>
</evidence>
<evidence type="ECO:0000256" key="9">
    <source>
        <dbReference type="NCBIfam" id="TIGR00362"/>
    </source>
</evidence>
<keyword evidence="7 8" id="KW-0238">DNA-binding</keyword>
<dbReference type="GO" id="GO:0005524">
    <property type="term" value="F:ATP binding"/>
    <property type="evidence" value="ECO:0007669"/>
    <property type="project" value="UniProtKB-UniRule"/>
</dbReference>
<comment type="caution">
    <text evidence="8">Lacks conserved residue(s) required for the propagation of feature annotation.</text>
</comment>
<dbReference type="CDD" id="cd00009">
    <property type="entry name" value="AAA"/>
    <property type="match status" value="1"/>
</dbReference>
<dbReference type="AlphaFoldDB" id="A0A851GA00"/>
<dbReference type="PANTHER" id="PTHR30050">
    <property type="entry name" value="CHROMOSOMAL REPLICATION INITIATOR PROTEIN DNAA"/>
    <property type="match status" value="1"/>
</dbReference>
<keyword evidence="2 8" id="KW-0963">Cytoplasm</keyword>
<feature type="binding site" evidence="8">
    <location>
        <position position="206"/>
    </location>
    <ligand>
        <name>ATP</name>
        <dbReference type="ChEBI" id="CHEBI:30616"/>
    </ligand>
</feature>
<feature type="binding site" evidence="8">
    <location>
        <position position="210"/>
    </location>
    <ligand>
        <name>ATP</name>
        <dbReference type="ChEBI" id="CHEBI:30616"/>
    </ligand>
</feature>
<evidence type="ECO:0000256" key="3">
    <source>
        <dbReference type="ARBA" id="ARBA00022705"/>
    </source>
</evidence>
<evidence type="ECO:0000259" key="13">
    <source>
        <dbReference type="SMART" id="SM00382"/>
    </source>
</evidence>
<dbReference type="InterPro" id="IPR020591">
    <property type="entry name" value="Chromosome_initiator_DnaA-like"/>
</dbReference>
<dbReference type="Pfam" id="PF08299">
    <property type="entry name" value="Bac_DnaA_C"/>
    <property type="match status" value="1"/>
</dbReference>
<dbReference type="FunFam" id="3.40.50.300:FF:000668">
    <property type="entry name" value="Chromosomal replication initiator protein DnaA"/>
    <property type="match status" value="1"/>
</dbReference>
<keyword evidence="16" id="KW-1185">Reference proteome</keyword>
<dbReference type="InterPro" id="IPR010921">
    <property type="entry name" value="Trp_repressor/repl_initiator"/>
</dbReference>
<sequence length="500" mass="55997">MNQASIPTDDTPAINDDLCSTLVEDMKQLWESVSGALKGLVSGDAFSRWFLSAELVDMNETEAVLAVESDMHQVWIETNYMPEVQTAFSQVSEMPRKVRVVVADEQEVQMSQPKAKEAKAEVPVVDRQPIQVPGQGKGESTHSGGGQAGGQDVMQKKLRSAGLNPQFSFDRFVVGQSNEFAQAACVAVASAKQAVYNPLFIHGGSGLGKTHLMQAIGQRLMKENPSARVVYLTCEKFINEFIEMVRKGGLDRFRRKYRRADILLIDDVQFLAGKERSQEEFFHTFNELLDLQSQVVLTSDRPASEIKNVEPRLISRFECGLTVELQPPGMETRLAILQRKMEDWDVSLGDDILTMLSERIQSNVRRLEGGLVRVATFASLGTEQITVERAEFLLKDILREEGQKRVNIDSIQKAVSKHFDLRLADMTSRRRPTNIAFPRQIAMYLSRKLTPSSLVEIGDAFGGRDHGTVIYACKKVKDSIESDVHTRDSVDMLITTLQRK</sequence>
<dbReference type="InterPro" id="IPR027417">
    <property type="entry name" value="P-loop_NTPase"/>
</dbReference>
<dbReference type="InterPro" id="IPR001957">
    <property type="entry name" value="Chromosome_initiator_DnaA"/>
</dbReference>
<accession>A0A851GA00</accession>
<keyword evidence="4 8" id="KW-0547">Nucleotide-binding</keyword>
<dbReference type="EMBL" id="JACBAZ010000001">
    <property type="protein sequence ID" value="NWK54039.1"/>
    <property type="molecule type" value="Genomic_DNA"/>
</dbReference>
<dbReference type="GO" id="GO:0006275">
    <property type="term" value="P:regulation of DNA replication"/>
    <property type="evidence" value="ECO:0007669"/>
    <property type="project" value="UniProtKB-UniRule"/>
</dbReference>
<dbReference type="Gene3D" id="1.10.8.60">
    <property type="match status" value="1"/>
</dbReference>
<name>A0A851GA00_9BACT</name>
<comment type="subunit">
    <text evidence="8">Oligomerizes as a right-handed, spiral filament on DNA at oriC.</text>
</comment>
<feature type="region of interest" description="Domain IV, binds dsDNA" evidence="8">
    <location>
        <begin position="379"/>
        <end position="500"/>
    </location>
</feature>
<dbReference type="InterPro" id="IPR038454">
    <property type="entry name" value="DnaA_N_sf"/>
</dbReference>
<keyword evidence="5 8" id="KW-0067">ATP-binding</keyword>
<feature type="domain" description="Chromosomal replication initiator DnaA C-terminal" evidence="14">
    <location>
        <begin position="407"/>
        <end position="476"/>
    </location>
</feature>
<dbReference type="InterPro" id="IPR003593">
    <property type="entry name" value="AAA+_ATPase"/>
</dbReference>
<dbReference type="GO" id="GO:0008289">
    <property type="term" value="F:lipid binding"/>
    <property type="evidence" value="ECO:0007669"/>
    <property type="project" value="UniProtKB-KW"/>
</dbReference>
<evidence type="ECO:0000313" key="16">
    <source>
        <dbReference type="Proteomes" id="UP000557872"/>
    </source>
</evidence>
<dbReference type="SUPFAM" id="SSF48295">
    <property type="entry name" value="TrpR-like"/>
    <property type="match status" value="1"/>
</dbReference>
<dbReference type="Pfam" id="PF11638">
    <property type="entry name" value="DnaA_N"/>
    <property type="match status" value="1"/>
</dbReference>
<keyword evidence="6 8" id="KW-0446">Lipid-binding</keyword>
<comment type="function">
    <text evidence="8 10">Plays an essential role in the initiation and regulation of chromosomal replication. ATP-DnaA binds to the origin of replication (oriC) to initiate formation of the DNA replication initiation complex once per cell cycle. Binds the DnaA box (a 9 base pair repeat at the origin) and separates the double-stranded (ds)DNA. Forms a right-handed helical filament on oriC DNA; dsDNA binds to the exterior of the filament while single-stranded (ss)DNA is stabiized in the filament's interior. The ATP-DnaA-oriC complex binds and stabilizes one strand of the AT-rich DNA unwinding element (DUE), permitting loading of DNA polymerase. After initiation quickly degrades to an ADP-DnaA complex that is not apt for DNA replication. Binds acidic phospholipids.</text>
</comment>
<reference evidence="15 16" key="1">
    <citation type="submission" date="2020-07" db="EMBL/GenBank/DDBJ databases">
        <title>Roseicoccus Jingziensis gen. nov., sp. nov., isolated from coastal seawater.</title>
        <authorList>
            <person name="Feng X."/>
        </authorList>
    </citation>
    <scope>NUCLEOTIDE SEQUENCE [LARGE SCALE GENOMIC DNA]</scope>
    <source>
        <strain evidence="15 16">N1E253</strain>
    </source>
</reference>
<dbReference type="InterPro" id="IPR013317">
    <property type="entry name" value="DnaA_dom"/>
</dbReference>
<comment type="similarity">
    <text evidence="1 8 11">Belongs to the DnaA family.</text>
</comment>
<dbReference type="HAMAP" id="MF_00377">
    <property type="entry name" value="DnaA_bact"/>
    <property type="match status" value="1"/>
</dbReference>
<dbReference type="InterPro" id="IPR013159">
    <property type="entry name" value="DnaA_C"/>
</dbReference>
<dbReference type="SMART" id="SM00760">
    <property type="entry name" value="Bac_DnaA_C"/>
    <property type="match status" value="1"/>
</dbReference>
<dbReference type="GO" id="GO:0005737">
    <property type="term" value="C:cytoplasm"/>
    <property type="evidence" value="ECO:0007669"/>
    <property type="project" value="UniProtKB-SubCell"/>
</dbReference>
<dbReference type="PRINTS" id="PR00051">
    <property type="entry name" value="DNAA"/>
</dbReference>
<dbReference type="NCBIfam" id="TIGR00362">
    <property type="entry name" value="DnaA"/>
    <property type="match status" value="1"/>
</dbReference>
<dbReference type="SUPFAM" id="SSF52540">
    <property type="entry name" value="P-loop containing nucleoside triphosphate hydrolases"/>
    <property type="match status" value="1"/>
</dbReference>
<dbReference type="GO" id="GO:0006270">
    <property type="term" value="P:DNA replication initiation"/>
    <property type="evidence" value="ECO:0007669"/>
    <property type="project" value="UniProtKB-UniRule"/>
</dbReference>
<proteinExistence type="inferred from homology"/>
<dbReference type="PANTHER" id="PTHR30050:SF2">
    <property type="entry name" value="CHROMOSOMAL REPLICATION INITIATOR PROTEIN DNAA"/>
    <property type="match status" value="1"/>
</dbReference>
<dbReference type="GO" id="GO:0003688">
    <property type="term" value="F:DNA replication origin binding"/>
    <property type="evidence" value="ECO:0007669"/>
    <property type="project" value="UniProtKB-UniRule"/>
</dbReference>
<dbReference type="Gene3D" id="1.10.1750.10">
    <property type="match status" value="1"/>
</dbReference>
<comment type="domain">
    <text evidence="8">Domain I is involved in oligomerization and binding regulators, domain II is flexibile and of varying length in different bacteria, domain III forms the AAA+ region, while domain IV binds dsDNA.</text>
</comment>
<organism evidence="15 16">
    <name type="scientific">Oceaniferula marina</name>
    <dbReference type="NCBI Taxonomy" id="2748318"/>
    <lineage>
        <taxon>Bacteria</taxon>
        <taxon>Pseudomonadati</taxon>
        <taxon>Verrucomicrobiota</taxon>
        <taxon>Verrucomicrobiia</taxon>
        <taxon>Verrucomicrobiales</taxon>
        <taxon>Verrucomicrobiaceae</taxon>
        <taxon>Oceaniferula</taxon>
    </lineage>
</organism>
<feature type="binding site" evidence="8">
    <location>
        <position position="209"/>
    </location>
    <ligand>
        <name>ATP</name>
        <dbReference type="ChEBI" id="CHEBI:30616"/>
    </ligand>
</feature>
<dbReference type="RefSeq" id="WP_178930587.1">
    <property type="nucleotide sequence ID" value="NZ_JACBAZ010000001.1"/>
</dbReference>
<dbReference type="Gene3D" id="3.30.300.180">
    <property type="match status" value="1"/>
</dbReference>
<evidence type="ECO:0000256" key="11">
    <source>
        <dbReference type="RuleBase" id="RU004227"/>
    </source>
</evidence>
<keyword evidence="3 8" id="KW-0235">DNA replication</keyword>
<dbReference type="Pfam" id="PF00308">
    <property type="entry name" value="Bac_DnaA"/>
    <property type="match status" value="1"/>
</dbReference>
<dbReference type="GO" id="GO:0005886">
    <property type="term" value="C:plasma membrane"/>
    <property type="evidence" value="ECO:0007669"/>
    <property type="project" value="TreeGrafter"/>
</dbReference>
<comment type="caution">
    <text evidence="15">The sequence shown here is derived from an EMBL/GenBank/DDBJ whole genome shotgun (WGS) entry which is preliminary data.</text>
</comment>
<evidence type="ECO:0000313" key="15">
    <source>
        <dbReference type="EMBL" id="NWK54039.1"/>
    </source>
</evidence>
<evidence type="ECO:0000256" key="1">
    <source>
        <dbReference type="ARBA" id="ARBA00006583"/>
    </source>
</evidence>
<dbReference type="Proteomes" id="UP000557872">
    <property type="component" value="Unassembled WGS sequence"/>
</dbReference>
<protein>
    <recommendedName>
        <fullName evidence="8 9">Chromosomal replication initiator protein DnaA</fullName>
    </recommendedName>
</protein>
<dbReference type="InterPro" id="IPR024633">
    <property type="entry name" value="DnaA_N_dom"/>
</dbReference>
<dbReference type="SMART" id="SM00382">
    <property type="entry name" value="AAA"/>
    <property type="match status" value="1"/>
</dbReference>
<evidence type="ECO:0000256" key="8">
    <source>
        <dbReference type="HAMAP-Rule" id="MF_00377"/>
    </source>
</evidence>
<dbReference type="Gene3D" id="3.40.50.300">
    <property type="entry name" value="P-loop containing nucleotide triphosphate hydrolases"/>
    <property type="match status" value="1"/>
</dbReference>
<evidence type="ECO:0000256" key="4">
    <source>
        <dbReference type="ARBA" id="ARBA00022741"/>
    </source>
</evidence>
<dbReference type="CDD" id="cd06571">
    <property type="entry name" value="Bac_DnaA_C"/>
    <property type="match status" value="1"/>
</dbReference>
<feature type="region of interest" description="Domain I, interacts with DnaA modulators" evidence="8">
    <location>
        <begin position="1"/>
        <end position="119"/>
    </location>
</feature>
<feature type="region of interest" description="Domain III, AAA+ region" evidence="8">
    <location>
        <begin position="162"/>
        <end position="378"/>
    </location>
</feature>
<feature type="domain" description="AAA+ ATPase" evidence="13">
    <location>
        <begin position="195"/>
        <end position="325"/>
    </location>
</feature>
<feature type="binding site" evidence="8">
    <location>
        <position position="208"/>
    </location>
    <ligand>
        <name>ATP</name>
        <dbReference type="ChEBI" id="CHEBI:30616"/>
    </ligand>
</feature>
<evidence type="ECO:0000256" key="10">
    <source>
        <dbReference type="RuleBase" id="RU000577"/>
    </source>
</evidence>
<comment type="subcellular location">
    <subcellularLocation>
        <location evidence="8">Cytoplasm</location>
    </subcellularLocation>
</comment>
<evidence type="ECO:0000259" key="14">
    <source>
        <dbReference type="SMART" id="SM00760"/>
    </source>
</evidence>
<gene>
    <name evidence="8 15" type="primary">dnaA</name>
    <name evidence="15" type="ORF">HW115_00325</name>
</gene>
<evidence type="ECO:0000256" key="7">
    <source>
        <dbReference type="ARBA" id="ARBA00023125"/>
    </source>
</evidence>
<evidence type="ECO:0000256" key="5">
    <source>
        <dbReference type="ARBA" id="ARBA00022840"/>
    </source>
</evidence>
<evidence type="ECO:0000256" key="6">
    <source>
        <dbReference type="ARBA" id="ARBA00023121"/>
    </source>
</evidence>
<evidence type="ECO:0000256" key="12">
    <source>
        <dbReference type="SAM" id="MobiDB-lite"/>
    </source>
</evidence>
<feature type="region of interest" description="Disordered" evidence="12">
    <location>
        <begin position="130"/>
        <end position="152"/>
    </location>
</feature>